<feature type="non-terminal residue" evidence="1">
    <location>
        <position position="1"/>
    </location>
</feature>
<organism evidence="1 2">
    <name type="scientific">Neglectibacter timonensis</name>
    <dbReference type="NCBI Taxonomy" id="1776382"/>
    <lineage>
        <taxon>Bacteria</taxon>
        <taxon>Bacillati</taxon>
        <taxon>Bacillota</taxon>
        <taxon>Clostridia</taxon>
        <taxon>Eubacteriales</taxon>
        <taxon>Oscillospiraceae</taxon>
        <taxon>Neglectibacter</taxon>
    </lineage>
</organism>
<dbReference type="RefSeq" id="WP_256192527.1">
    <property type="nucleotide sequence ID" value="NZ_JANFZH010000158.1"/>
</dbReference>
<proteinExistence type="predicted"/>
<dbReference type="EMBL" id="JANFZH010000158">
    <property type="protein sequence ID" value="MCQ4841905.1"/>
    <property type="molecule type" value="Genomic_DNA"/>
</dbReference>
<evidence type="ECO:0000313" key="1">
    <source>
        <dbReference type="EMBL" id="MCQ4841905.1"/>
    </source>
</evidence>
<evidence type="ECO:0000313" key="2">
    <source>
        <dbReference type="Proteomes" id="UP001524473"/>
    </source>
</evidence>
<accession>A0ABT1S5T3</accession>
<protein>
    <submittedName>
        <fullName evidence="1">Uncharacterized protein</fullName>
    </submittedName>
</protein>
<dbReference type="Proteomes" id="UP001524473">
    <property type="component" value="Unassembled WGS sequence"/>
</dbReference>
<feature type="non-terminal residue" evidence="1">
    <location>
        <position position="73"/>
    </location>
</feature>
<name>A0ABT1S5T3_9FIRM</name>
<keyword evidence="2" id="KW-1185">Reference proteome</keyword>
<gene>
    <name evidence="1" type="ORF">NE695_18565</name>
</gene>
<sequence length="73" mass="8588">KQVVDSVFTKELELVYPPKKTTKYNVKFRLSDNKTGVKYYRDFTMSTKIPFVNAWFVLNGPENNRRLATVEEP</sequence>
<reference evidence="1 2" key="1">
    <citation type="submission" date="2022-06" db="EMBL/GenBank/DDBJ databases">
        <title>Isolation of gut microbiota from human fecal samples.</title>
        <authorList>
            <person name="Pamer E.G."/>
            <person name="Barat B."/>
            <person name="Waligurski E."/>
            <person name="Medina S."/>
            <person name="Paddock L."/>
            <person name="Mostad J."/>
        </authorList>
    </citation>
    <scope>NUCLEOTIDE SEQUENCE [LARGE SCALE GENOMIC DNA]</scope>
    <source>
        <strain evidence="1 2">DFI.9.73</strain>
    </source>
</reference>
<comment type="caution">
    <text evidence="1">The sequence shown here is derived from an EMBL/GenBank/DDBJ whole genome shotgun (WGS) entry which is preliminary data.</text>
</comment>